<keyword evidence="1" id="KW-0732">Signal</keyword>
<dbReference type="RefSeq" id="WP_096182009.1">
    <property type="nucleotide sequence ID" value="NZ_BDUF01000055.1"/>
</dbReference>
<feature type="signal peptide" evidence="1">
    <location>
        <begin position="1"/>
        <end position="22"/>
    </location>
</feature>
<evidence type="ECO:0000256" key="1">
    <source>
        <dbReference type="SAM" id="SignalP"/>
    </source>
</evidence>
<keyword evidence="3" id="KW-1185">Reference proteome</keyword>
<protein>
    <recommendedName>
        <fullName evidence="4">Conjugal transfer protein TrbJ</fullName>
    </recommendedName>
</protein>
<dbReference type="EMBL" id="BDUF01000055">
    <property type="protein sequence ID" value="GAX90289.1"/>
    <property type="molecule type" value="Genomic_DNA"/>
</dbReference>
<sequence>MNSEWVKLAAVFLIPFSIAAFAPVPHVPPHMDLLGMIKGIYDKNNRINETNDEIVTKMMDISQLAETTSRIHGNLRTLSEQQTSQETSLGNLNTLSRKQIDLSIQLNSLAQGLQNDMSQIRQGSFRQRDSLYQMSGTADRLSGLADQLVKANEAGAAKLDGAAQMTGEVNRSMPGL</sequence>
<proteinExistence type="predicted"/>
<accession>A0A292YN14</accession>
<dbReference type="Proteomes" id="UP000217785">
    <property type="component" value="Unassembled WGS sequence"/>
</dbReference>
<comment type="caution">
    <text evidence="2">The sequence shown here is derived from an EMBL/GenBank/DDBJ whole genome shotgun (WGS) entry which is preliminary data.</text>
</comment>
<gene>
    <name evidence="2" type="ORF">EFBL_1915</name>
</gene>
<reference evidence="3" key="1">
    <citation type="submission" date="2017-07" db="EMBL/GenBank/DDBJ databases">
        <title>Draft genome sequence of Effusibacillus lacus strain skLN1.</title>
        <authorList>
            <person name="Watanabe M."/>
            <person name="Kojima H."/>
            <person name="Fukui M."/>
        </authorList>
    </citation>
    <scope>NUCLEOTIDE SEQUENCE [LARGE SCALE GENOMIC DNA]</scope>
    <source>
        <strain evidence="3">skLN1</strain>
    </source>
</reference>
<feature type="chain" id="PRO_5039531613" description="Conjugal transfer protein TrbJ" evidence="1">
    <location>
        <begin position="23"/>
        <end position="176"/>
    </location>
</feature>
<dbReference type="AlphaFoldDB" id="A0A292YN14"/>
<evidence type="ECO:0008006" key="4">
    <source>
        <dbReference type="Google" id="ProtNLM"/>
    </source>
</evidence>
<evidence type="ECO:0000313" key="2">
    <source>
        <dbReference type="EMBL" id="GAX90289.1"/>
    </source>
</evidence>
<name>A0A292YN14_9BACL</name>
<organism evidence="2 3">
    <name type="scientific">Effusibacillus lacus</name>
    <dbReference type="NCBI Taxonomy" id="1348429"/>
    <lineage>
        <taxon>Bacteria</taxon>
        <taxon>Bacillati</taxon>
        <taxon>Bacillota</taxon>
        <taxon>Bacilli</taxon>
        <taxon>Bacillales</taxon>
        <taxon>Alicyclobacillaceae</taxon>
        <taxon>Effusibacillus</taxon>
    </lineage>
</organism>
<evidence type="ECO:0000313" key="3">
    <source>
        <dbReference type="Proteomes" id="UP000217785"/>
    </source>
</evidence>